<dbReference type="Proteomes" id="UP000236291">
    <property type="component" value="Unassembled WGS sequence"/>
</dbReference>
<dbReference type="PANTHER" id="PTHR47985">
    <property type="entry name" value="OS07G0668900 PROTEIN"/>
    <property type="match status" value="1"/>
</dbReference>
<dbReference type="STRING" id="57577.A0A2K3JLP3"/>
<name>A0A2K3JLP3_TRIPR</name>
<proteinExistence type="predicted"/>
<comment type="subcellular location">
    <subcellularLocation>
        <location evidence="1">Membrane</location>
    </subcellularLocation>
</comment>
<evidence type="ECO:0000256" key="4">
    <source>
        <dbReference type="SAM" id="MobiDB-lite"/>
    </source>
</evidence>
<dbReference type="EMBL" id="ASHM01096546">
    <property type="protein sequence ID" value="PNX65722.1"/>
    <property type="molecule type" value="Genomic_DNA"/>
</dbReference>
<dbReference type="GO" id="GO:0016020">
    <property type="term" value="C:membrane"/>
    <property type="evidence" value="ECO:0007669"/>
    <property type="project" value="UniProtKB-SubCell"/>
</dbReference>
<organism evidence="5 8">
    <name type="scientific">Trifolium pratense</name>
    <name type="common">Red clover</name>
    <dbReference type="NCBI Taxonomy" id="57577"/>
    <lineage>
        <taxon>Eukaryota</taxon>
        <taxon>Viridiplantae</taxon>
        <taxon>Streptophyta</taxon>
        <taxon>Embryophyta</taxon>
        <taxon>Tracheophyta</taxon>
        <taxon>Spermatophyta</taxon>
        <taxon>Magnoliopsida</taxon>
        <taxon>eudicotyledons</taxon>
        <taxon>Gunneridae</taxon>
        <taxon>Pentapetalae</taxon>
        <taxon>rosids</taxon>
        <taxon>fabids</taxon>
        <taxon>Fabales</taxon>
        <taxon>Fabaceae</taxon>
        <taxon>Papilionoideae</taxon>
        <taxon>50 kb inversion clade</taxon>
        <taxon>NPAAA clade</taxon>
        <taxon>Hologalegina</taxon>
        <taxon>IRL clade</taxon>
        <taxon>Trifolieae</taxon>
        <taxon>Trifolium</taxon>
    </lineage>
</organism>
<keyword evidence="5" id="KW-0808">Transferase</keyword>
<evidence type="ECO:0000313" key="7">
    <source>
        <dbReference type="EMBL" id="PNX65722.1"/>
    </source>
</evidence>
<comment type="caution">
    <text evidence="5">The sequence shown here is derived from an EMBL/GenBank/DDBJ whole genome shotgun (WGS) entry which is preliminary data.</text>
</comment>
<keyword evidence="3" id="KW-0472">Membrane</keyword>
<evidence type="ECO:0000313" key="8">
    <source>
        <dbReference type="Proteomes" id="UP000236291"/>
    </source>
</evidence>
<evidence type="ECO:0000256" key="2">
    <source>
        <dbReference type="ARBA" id="ARBA00022527"/>
    </source>
</evidence>
<reference evidence="5 8" key="2">
    <citation type="journal article" date="2017" name="Front. Plant Sci.">
        <title>Gene Classification and Mining of Molecular Markers Useful in Red Clover (Trifolium pratense) Breeding.</title>
        <authorList>
            <person name="Istvanek J."/>
            <person name="Dluhosova J."/>
            <person name="Dluhos P."/>
            <person name="Patkova L."/>
            <person name="Nedelnik J."/>
            <person name="Repkova J."/>
        </authorList>
    </citation>
    <scope>NUCLEOTIDE SEQUENCE [LARGE SCALE GENOMIC DNA]</scope>
    <source>
        <strain evidence="8">cv. Tatra</strain>
        <tissue evidence="5">Young leaves</tissue>
    </source>
</reference>
<evidence type="ECO:0000256" key="3">
    <source>
        <dbReference type="ARBA" id="ARBA00023136"/>
    </source>
</evidence>
<protein>
    <submittedName>
        <fullName evidence="5">Serine/threonine-protein kinase</fullName>
    </submittedName>
</protein>
<dbReference type="AlphaFoldDB" id="A0A2K3JLP3"/>
<sequence length="103" mass="11229">MRSLHQAVAVAAMCLNEEPSVRPLISDVVTALSFLGITPMSQDPNLLSPIDMSSPTDENEEKSATLSLLDDDSAVVRQRAVDEAMEWGSNSRNKPNYDSSSYL</sequence>
<dbReference type="EMBL" id="ASHM01080997">
    <property type="protein sequence ID" value="PNX59568.1"/>
    <property type="molecule type" value="Genomic_DNA"/>
</dbReference>
<reference evidence="5 8" key="1">
    <citation type="journal article" date="2014" name="Am. J. Bot.">
        <title>Genome assembly and annotation for red clover (Trifolium pratense; Fabaceae).</title>
        <authorList>
            <person name="Istvanek J."/>
            <person name="Jaros M."/>
            <person name="Krenek A."/>
            <person name="Repkova J."/>
        </authorList>
    </citation>
    <scope>NUCLEOTIDE SEQUENCE [LARGE SCALE GENOMIC DNA]</scope>
    <source>
        <strain evidence="8">cv. Tatra</strain>
        <tissue evidence="5">Young leaves</tissue>
    </source>
</reference>
<dbReference type="GO" id="GO:0004674">
    <property type="term" value="F:protein serine/threonine kinase activity"/>
    <property type="evidence" value="ECO:0007669"/>
    <property type="project" value="UniProtKB-KW"/>
</dbReference>
<accession>A0A2K3JLP3</accession>
<feature type="region of interest" description="Disordered" evidence="4">
    <location>
        <begin position="82"/>
        <end position="103"/>
    </location>
</feature>
<evidence type="ECO:0000256" key="1">
    <source>
        <dbReference type="ARBA" id="ARBA00004370"/>
    </source>
</evidence>
<gene>
    <name evidence="5" type="ORF">L195_g048574</name>
    <name evidence="6" type="ORF">L195_g051483</name>
    <name evidence="7" type="ORF">L195_g054683</name>
</gene>
<dbReference type="EMBL" id="ASHM01069714">
    <property type="protein sequence ID" value="PNX54951.1"/>
    <property type="molecule type" value="Genomic_DNA"/>
</dbReference>
<keyword evidence="5" id="KW-0418">Kinase</keyword>
<evidence type="ECO:0000313" key="6">
    <source>
        <dbReference type="EMBL" id="PNX59568.1"/>
    </source>
</evidence>
<feature type="compositionally biased region" description="Polar residues" evidence="4">
    <location>
        <begin position="39"/>
        <end position="56"/>
    </location>
</feature>
<feature type="region of interest" description="Disordered" evidence="4">
    <location>
        <begin position="39"/>
        <end position="69"/>
    </location>
</feature>
<evidence type="ECO:0000313" key="5">
    <source>
        <dbReference type="EMBL" id="PNX54951.1"/>
    </source>
</evidence>
<feature type="compositionally biased region" description="Polar residues" evidence="4">
    <location>
        <begin position="88"/>
        <end position="103"/>
    </location>
</feature>
<dbReference type="PANTHER" id="PTHR47985:SF31">
    <property type="entry name" value="SERINE_THREONINE-PROTEIN KINASE PBL26-RELATED"/>
    <property type="match status" value="1"/>
</dbReference>
<keyword evidence="2" id="KW-0723">Serine/threonine-protein kinase</keyword>